<accession>A0A8C5MG98</accession>
<dbReference type="CDD" id="cd01650">
    <property type="entry name" value="RT_nLTR_like"/>
    <property type="match status" value="1"/>
</dbReference>
<evidence type="ECO:0000259" key="2">
    <source>
        <dbReference type="PROSITE" id="PS50157"/>
    </source>
</evidence>
<evidence type="ECO:0008006" key="6">
    <source>
        <dbReference type="Google" id="ProtNLM"/>
    </source>
</evidence>
<evidence type="ECO:0000313" key="4">
    <source>
        <dbReference type="Ensembl" id="ENSLLEP00000013680.1"/>
    </source>
</evidence>
<dbReference type="SUPFAM" id="SSF56672">
    <property type="entry name" value="DNA/RNA polymerases"/>
    <property type="match status" value="1"/>
</dbReference>
<reference evidence="4" key="1">
    <citation type="submission" date="2025-08" db="UniProtKB">
        <authorList>
            <consortium name="Ensembl"/>
        </authorList>
    </citation>
    <scope>IDENTIFICATION</scope>
</reference>
<dbReference type="AlphaFoldDB" id="A0A8C5MG98"/>
<dbReference type="PANTHER" id="PTHR47027:SF26">
    <property type="entry name" value="REVERSE TRANSCRIPTASE DOMAIN-CONTAINING PROTEIN"/>
    <property type="match status" value="1"/>
</dbReference>
<protein>
    <recommendedName>
        <fullName evidence="6">Reverse transcriptase domain-containing protein</fullName>
    </recommendedName>
</protein>
<dbReference type="Proteomes" id="UP000694569">
    <property type="component" value="Unplaced"/>
</dbReference>
<dbReference type="Ensembl" id="ENSLLET00000014210.1">
    <property type="protein sequence ID" value="ENSLLEP00000013680.1"/>
    <property type="gene ID" value="ENSLLEG00000008671.1"/>
</dbReference>
<name>A0A8C5MG98_9ANUR</name>
<dbReference type="InterPro" id="IPR036691">
    <property type="entry name" value="Endo/exonu/phosph_ase_sf"/>
</dbReference>
<keyword evidence="1" id="KW-0479">Metal-binding</keyword>
<dbReference type="InterPro" id="IPR013087">
    <property type="entry name" value="Znf_C2H2_type"/>
</dbReference>
<dbReference type="SUPFAM" id="SSF56219">
    <property type="entry name" value="DNase I-like"/>
    <property type="match status" value="1"/>
</dbReference>
<dbReference type="InterPro" id="IPR043502">
    <property type="entry name" value="DNA/RNA_pol_sf"/>
</dbReference>
<dbReference type="PROSITE" id="PS50157">
    <property type="entry name" value="ZINC_FINGER_C2H2_2"/>
    <property type="match status" value="1"/>
</dbReference>
<feature type="domain" description="Reverse transcriptase" evidence="3">
    <location>
        <begin position="429"/>
        <end position="724"/>
    </location>
</feature>
<proteinExistence type="predicted"/>
<evidence type="ECO:0000313" key="5">
    <source>
        <dbReference type="Proteomes" id="UP000694569"/>
    </source>
</evidence>
<evidence type="ECO:0000256" key="1">
    <source>
        <dbReference type="PROSITE-ProRule" id="PRU00042"/>
    </source>
</evidence>
<feature type="domain" description="C2H2-type" evidence="2">
    <location>
        <begin position="938"/>
        <end position="960"/>
    </location>
</feature>
<dbReference type="Gene3D" id="3.60.10.10">
    <property type="entry name" value="Endonuclease/exonuclease/phosphatase"/>
    <property type="match status" value="1"/>
</dbReference>
<dbReference type="OrthoDB" id="10063195at2759"/>
<dbReference type="GO" id="GO:0008270">
    <property type="term" value="F:zinc ion binding"/>
    <property type="evidence" value="ECO:0007669"/>
    <property type="project" value="UniProtKB-KW"/>
</dbReference>
<dbReference type="GeneTree" id="ENSGT00940000154988"/>
<sequence>MTLKLPLCHGKKFATIVSAYAPTMTNPEKTIDKFYDDLNTVISSTPIADKLIVLGDFNARVGSDHTSWDGVMGKHGVGKCNSNGLLLLQTCVEHGLLVTNTIFSLPARNKTSWMHPRSKHWHLIDYVIIRNRDRQDVKVTKAMCGADCWTDHRLIVSKMKIHIQPKRRPHAAIALKRLNISKLKRPDVKQTFVDTLDERLASITLDNLDAGAAWTTFRETVYSTAIEHLGPSTRKHKDWFDENNITIQLLLEQKRRAYKALYDDPMSMAKKVALRNIRSNIQSQLRQMQDSWLSAKAEELQGFADRKDMKNFYSGLREIYGPTASGSSPLLSADGSTLITEKEQILERWAEHFASVLNTPSVINDEAIERLPQVPVNKSLDAVPTLDEIQTAIRQLSSGKAPGSDMIPAEIYKEGGPALTDKLLCLIQIIWQTETVPQDLKDASIIHLYKRKGNRQACDNHRGISLLSIAGKILARALLNRLNVHLEQGLLPESQCGFRKARGTIDMVFAARQLQEKCQEQNSDLYSTFIDLNKAFDTVSRDGLWRIMKKYGCPDKFTAITRQLHDGMLARVQENGQSSQAFPVTNGVKQGCVLAPTLFSIMYSAMLSDAFKDSTTGLPIRFRTNGSVFNLRRLQAKTKVKHNIINELLFADDCALNAASEGDMQHSVDIFADACNNFGLTINRKKTEVMYQPAPRKPYAEPSITISGQRLNAVDKFMYLGSILSRSVVMDDELIARLAKANAAFGRLRKNVWDRRGIRQKNKIKVYRAAVLSTLLHGCETWTIYQRHAKKLNHFHTTSLRKLLGIKWQDKVPDTEVLVRADLPSIFTILAQSQFRWAGHVARMKDNRLPKMLLFGELTQGKRSQGGQKKRYKDTLKAALKAFNINPINWELAAQDKIKWRSAIKNGAQSYETSRAAAAEQKRLARKGSDILLSSAAIHCPHCQRLFRARIGLVSHLRTHHDPPYSLNG</sequence>
<keyword evidence="1" id="KW-0863">Zinc-finger</keyword>
<dbReference type="GO" id="GO:0003824">
    <property type="term" value="F:catalytic activity"/>
    <property type="evidence" value="ECO:0007669"/>
    <property type="project" value="InterPro"/>
</dbReference>
<dbReference type="InterPro" id="IPR000477">
    <property type="entry name" value="RT_dom"/>
</dbReference>
<evidence type="ECO:0000259" key="3">
    <source>
        <dbReference type="PROSITE" id="PS50878"/>
    </source>
</evidence>
<keyword evidence="5" id="KW-1185">Reference proteome</keyword>
<keyword evidence="1" id="KW-0862">Zinc</keyword>
<reference evidence="4" key="2">
    <citation type="submission" date="2025-09" db="UniProtKB">
        <authorList>
            <consortium name="Ensembl"/>
        </authorList>
    </citation>
    <scope>IDENTIFICATION</scope>
</reference>
<dbReference type="PANTHER" id="PTHR47027">
    <property type="entry name" value="REVERSE TRANSCRIPTASE DOMAIN-CONTAINING PROTEIN"/>
    <property type="match status" value="1"/>
</dbReference>
<dbReference type="Pfam" id="PF00078">
    <property type="entry name" value="RVT_1"/>
    <property type="match status" value="1"/>
</dbReference>
<dbReference type="PROSITE" id="PS50878">
    <property type="entry name" value="RT_POL"/>
    <property type="match status" value="1"/>
</dbReference>
<organism evidence="4 5">
    <name type="scientific">Leptobrachium leishanense</name>
    <name type="common">Leishan spiny toad</name>
    <dbReference type="NCBI Taxonomy" id="445787"/>
    <lineage>
        <taxon>Eukaryota</taxon>
        <taxon>Metazoa</taxon>
        <taxon>Chordata</taxon>
        <taxon>Craniata</taxon>
        <taxon>Vertebrata</taxon>
        <taxon>Euteleostomi</taxon>
        <taxon>Amphibia</taxon>
        <taxon>Batrachia</taxon>
        <taxon>Anura</taxon>
        <taxon>Pelobatoidea</taxon>
        <taxon>Megophryidae</taxon>
        <taxon>Leptobrachium</taxon>
    </lineage>
</organism>